<dbReference type="GO" id="GO:0000151">
    <property type="term" value="C:ubiquitin ligase complex"/>
    <property type="evidence" value="ECO:0007669"/>
    <property type="project" value="TreeGrafter"/>
</dbReference>
<dbReference type="GO" id="GO:0005829">
    <property type="term" value="C:cytosol"/>
    <property type="evidence" value="ECO:0007669"/>
    <property type="project" value="TreeGrafter"/>
</dbReference>
<dbReference type="GO" id="GO:0000209">
    <property type="term" value="P:protein polyubiquitination"/>
    <property type="evidence" value="ECO:0007669"/>
    <property type="project" value="TreeGrafter"/>
</dbReference>
<evidence type="ECO:0000313" key="9">
    <source>
        <dbReference type="EMBL" id="CDW17402.1"/>
    </source>
</evidence>
<comment type="subunit">
    <text evidence="8">Interacts with UBE2C/UbcH10 (E2 ubiquitin-conjugating enzyme). In vitro, interacts with cyclin-B.</text>
</comment>
<dbReference type="EMBL" id="HACA01000041">
    <property type="protein sequence ID" value="CDW17402.1"/>
    <property type="molecule type" value="Transcribed_RNA"/>
</dbReference>
<dbReference type="GO" id="GO:0006513">
    <property type="term" value="P:protein monoubiquitination"/>
    <property type="evidence" value="ECO:0007669"/>
    <property type="project" value="TreeGrafter"/>
</dbReference>
<dbReference type="Pfam" id="PF09814">
    <property type="entry name" value="HECT_2"/>
    <property type="match status" value="1"/>
</dbReference>
<evidence type="ECO:0000256" key="8">
    <source>
        <dbReference type="ARBA" id="ARBA00064185"/>
    </source>
</evidence>
<proteinExistence type="predicted"/>
<feature type="non-terminal residue" evidence="9">
    <location>
        <position position="1"/>
    </location>
</feature>
<dbReference type="GO" id="GO:0031624">
    <property type="term" value="F:ubiquitin conjugating enzyme binding"/>
    <property type="evidence" value="ECO:0007669"/>
    <property type="project" value="TreeGrafter"/>
</dbReference>
<organism evidence="9">
    <name type="scientific">Lepeophtheirus salmonis</name>
    <name type="common">Salmon louse</name>
    <name type="synonym">Caligus salmonis</name>
    <dbReference type="NCBI Taxonomy" id="72036"/>
    <lineage>
        <taxon>Eukaryota</taxon>
        <taxon>Metazoa</taxon>
        <taxon>Ecdysozoa</taxon>
        <taxon>Arthropoda</taxon>
        <taxon>Crustacea</taxon>
        <taxon>Multicrustacea</taxon>
        <taxon>Hexanauplia</taxon>
        <taxon>Copepoda</taxon>
        <taxon>Siphonostomatoida</taxon>
        <taxon>Caligidae</taxon>
        <taxon>Lepeophtheirus</taxon>
    </lineage>
</organism>
<dbReference type="GO" id="GO:0051865">
    <property type="term" value="P:protein autoubiquitination"/>
    <property type="evidence" value="ECO:0007669"/>
    <property type="project" value="TreeGrafter"/>
</dbReference>
<evidence type="ECO:0000256" key="6">
    <source>
        <dbReference type="ARBA" id="ARBA00032298"/>
    </source>
</evidence>
<name>A0A0K2SVJ9_LEPSM</name>
<dbReference type="GO" id="GO:0061630">
    <property type="term" value="F:ubiquitin protein ligase activity"/>
    <property type="evidence" value="ECO:0007669"/>
    <property type="project" value="UniProtKB-EC"/>
</dbReference>
<dbReference type="InterPro" id="IPR019193">
    <property type="entry name" value="UBQ-conj_enz_E2-bd_prot"/>
</dbReference>
<reference evidence="9" key="1">
    <citation type="submission" date="2014-05" db="EMBL/GenBank/DDBJ databases">
        <authorList>
            <person name="Chronopoulou M."/>
        </authorList>
    </citation>
    <scope>NUCLEOTIDE SEQUENCE</scope>
    <source>
        <tissue evidence="9">Whole organism</tissue>
    </source>
</reference>
<comment type="function">
    <text evidence="7">E3 ubiquitin-protein ligase which accepts ubiquitin from specific E2 ubiquitin-conjugating enzymes, and transfers it to substrates, generally promoting their degradation by the proteasome. Independently of its E3 ubiquitin-protein ligase activity, acts as an inhibitor of CPSF3 endonuclease activity by blocking CPSF3 active site.</text>
</comment>
<evidence type="ECO:0000256" key="7">
    <source>
        <dbReference type="ARBA" id="ARBA00053831"/>
    </source>
</evidence>
<dbReference type="PANTHER" id="PTHR31531:SF2">
    <property type="entry name" value="E3 UBIQUITIN-PROTEIN LIGASE E3D"/>
    <property type="match status" value="1"/>
</dbReference>
<dbReference type="GO" id="GO:0005634">
    <property type="term" value="C:nucleus"/>
    <property type="evidence" value="ECO:0007669"/>
    <property type="project" value="TreeGrafter"/>
</dbReference>
<protein>
    <recommendedName>
        <fullName evidence="3">E3 ubiquitin-protein ligase E3D</fullName>
        <ecNumber evidence="2">2.3.2.26</ecNumber>
    </recommendedName>
    <alternativeName>
        <fullName evidence="6">HECT-type E3 ubiquitin transferase E3D</fullName>
    </alternativeName>
    <alternativeName>
        <fullName evidence="5">UbcH10-binding protein with a HECT-like domain</fullName>
    </alternativeName>
    <alternativeName>
        <fullName evidence="4">Ubiquitin-conjugating enzyme E2C-binding protein</fullName>
    </alternativeName>
</protein>
<evidence type="ECO:0000256" key="3">
    <source>
        <dbReference type="ARBA" id="ARBA00013646"/>
    </source>
</evidence>
<sequence length="376" mass="42573">GCKYLLMQPLQKEDSTEWDLWGEYRGRFSSFHGIIRISSPFQFSSVEASGSNVIVKGVHRKIVLSFPGNIQFSGKLIYIRTGDDPNQILFALHTLGSNTFEAEFQKEFELLPSVKSHKESQVVNKYPFVLDSNEIENVNLSLRCKSCNEESISLVATRVTALPSSDWKEGAASWFCGCKHDPSKIVRLADTIRDGVLMWTETMAVIPYASRESVICNKCHSPLGYHENDSANFWLHSIKLIGNNKKNLLRSYSHEESFVSFLIDGLNSSPTILVPKIILKGNDLTLCLRVMDTQLNVYQGNHRGSIRLMNAFKLLYGEGSQLPKDELNEWMRYDVRVSILQVPDDVIQNGLCLLEKNKSYAHPDDHDTQGFNVSFL</sequence>
<dbReference type="EC" id="2.3.2.26" evidence="2"/>
<dbReference type="GO" id="GO:0043161">
    <property type="term" value="P:proteasome-mediated ubiquitin-dependent protein catabolic process"/>
    <property type="evidence" value="ECO:0007669"/>
    <property type="project" value="TreeGrafter"/>
</dbReference>
<evidence type="ECO:0000256" key="2">
    <source>
        <dbReference type="ARBA" id="ARBA00012485"/>
    </source>
</evidence>
<evidence type="ECO:0000256" key="5">
    <source>
        <dbReference type="ARBA" id="ARBA00032234"/>
    </source>
</evidence>
<accession>A0A0K2SVJ9</accession>
<evidence type="ECO:0000256" key="1">
    <source>
        <dbReference type="ARBA" id="ARBA00000885"/>
    </source>
</evidence>
<dbReference type="AlphaFoldDB" id="A0A0K2SVJ9"/>
<comment type="catalytic activity">
    <reaction evidence="1">
        <text>S-ubiquitinyl-[E2 ubiquitin-conjugating enzyme]-L-cysteine + [acceptor protein]-L-lysine = [E2 ubiquitin-conjugating enzyme]-L-cysteine + N(6)-ubiquitinyl-[acceptor protein]-L-lysine.</text>
        <dbReference type="EC" id="2.3.2.26"/>
    </reaction>
</comment>
<dbReference type="PANTHER" id="PTHR31531">
    <property type="entry name" value="E3 UBIQUITIN-PROTEIN LIGASE E3D FAMILY MEMBER"/>
    <property type="match status" value="1"/>
</dbReference>
<dbReference type="GO" id="GO:0030332">
    <property type="term" value="F:cyclin binding"/>
    <property type="evidence" value="ECO:0007669"/>
    <property type="project" value="TreeGrafter"/>
</dbReference>
<evidence type="ECO:0000256" key="4">
    <source>
        <dbReference type="ARBA" id="ARBA00029737"/>
    </source>
</evidence>
<feature type="non-terminal residue" evidence="9">
    <location>
        <position position="376"/>
    </location>
</feature>